<accession>A0A392V5A4</accession>
<comment type="caution">
    <text evidence="1">The sequence shown here is derived from an EMBL/GenBank/DDBJ whole genome shotgun (WGS) entry which is preliminary data.</text>
</comment>
<sequence length="36" mass="3854">AAPDATASVVQENLEKTVIPESPETVNLLRSTTMQI</sequence>
<protein>
    <submittedName>
        <fullName evidence="1">Uncharacterized protein</fullName>
    </submittedName>
</protein>
<keyword evidence="2" id="KW-1185">Reference proteome</keyword>
<evidence type="ECO:0000313" key="1">
    <source>
        <dbReference type="EMBL" id="MCI82115.1"/>
    </source>
</evidence>
<reference evidence="1 2" key="1">
    <citation type="journal article" date="2018" name="Front. Plant Sci.">
        <title>Red Clover (Trifolium pratense) and Zigzag Clover (T. medium) - A Picture of Genomic Similarities and Differences.</title>
        <authorList>
            <person name="Dluhosova J."/>
            <person name="Istvanek J."/>
            <person name="Nedelnik J."/>
            <person name="Repkova J."/>
        </authorList>
    </citation>
    <scope>NUCLEOTIDE SEQUENCE [LARGE SCALE GENOMIC DNA]</scope>
    <source>
        <strain evidence="2">cv. 10/8</strain>
        <tissue evidence="1">Leaf</tissue>
    </source>
</reference>
<dbReference type="Proteomes" id="UP000265520">
    <property type="component" value="Unassembled WGS sequence"/>
</dbReference>
<evidence type="ECO:0000313" key="2">
    <source>
        <dbReference type="Proteomes" id="UP000265520"/>
    </source>
</evidence>
<proteinExistence type="predicted"/>
<dbReference type="AlphaFoldDB" id="A0A392V5A4"/>
<feature type="non-terminal residue" evidence="1">
    <location>
        <position position="1"/>
    </location>
</feature>
<name>A0A392V5A4_9FABA</name>
<dbReference type="EMBL" id="LXQA011035293">
    <property type="protein sequence ID" value="MCI82115.1"/>
    <property type="molecule type" value="Genomic_DNA"/>
</dbReference>
<organism evidence="1 2">
    <name type="scientific">Trifolium medium</name>
    <dbReference type="NCBI Taxonomy" id="97028"/>
    <lineage>
        <taxon>Eukaryota</taxon>
        <taxon>Viridiplantae</taxon>
        <taxon>Streptophyta</taxon>
        <taxon>Embryophyta</taxon>
        <taxon>Tracheophyta</taxon>
        <taxon>Spermatophyta</taxon>
        <taxon>Magnoliopsida</taxon>
        <taxon>eudicotyledons</taxon>
        <taxon>Gunneridae</taxon>
        <taxon>Pentapetalae</taxon>
        <taxon>rosids</taxon>
        <taxon>fabids</taxon>
        <taxon>Fabales</taxon>
        <taxon>Fabaceae</taxon>
        <taxon>Papilionoideae</taxon>
        <taxon>50 kb inversion clade</taxon>
        <taxon>NPAAA clade</taxon>
        <taxon>Hologalegina</taxon>
        <taxon>IRL clade</taxon>
        <taxon>Trifolieae</taxon>
        <taxon>Trifolium</taxon>
    </lineage>
</organism>